<dbReference type="AlphaFoldDB" id="A0A8K0X3N0"/>
<keyword evidence="3" id="KW-1185">Reference proteome</keyword>
<dbReference type="Proteomes" id="UP000813385">
    <property type="component" value="Unassembled WGS sequence"/>
</dbReference>
<organism evidence="2 3">
    <name type="scientific">Plectosphaerella cucumerina</name>
    <dbReference type="NCBI Taxonomy" id="40658"/>
    <lineage>
        <taxon>Eukaryota</taxon>
        <taxon>Fungi</taxon>
        <taxon>Dikarya</taxon>
        <taxon>Ascomycota</taxon>
        <taxon>Pezizomycotina</taxon>
        <taxon>Sordariomycetes</taxon>
        <taxon>Hypocreomycetidae</taxon>
        <taxon>Glomerellales</taxon>
        <taxon>Plectosphaerellaceae</taxon>
        <taxon>Plectosphaerella</taxon>
    </lineage>
</organism>
<feature type="region of interest" description="Disordered" evidence="1">
    <location>
        <begin position="114"/>
        <end position="153"/>
    </location>
</feature>
<sequence>MRCVSSWETLSDAPHLDRDRRHFCLACAAAAVPRAGSGAMSTLPNSTRLVPTRLLSSIALPDEPELHNPADRKWLLSSIIEGLPRLWSLDAHSRTLRWVDRVLRRREALTWHPESGMRDAAASSPLPSPPRDSNTRTSAGLADGSSLPSRSRLVTTPRKLVSRHGLVAPSAGDLGILGARGRRDPPVHGSPESTVWHRLSRGARESHKLSEAQVALRPRCKHRVWRKARSLSSP</sequence>
<reference evidence="2" key="1">
    <citation type="journal article" date="2021" name="Nat. Commun.">
        <title>Genetic determinants of endophytism in the Arabidopsis root mycobiome.</title>
        <authorList>
            <person name="Mesny F."/>
            <person name="Miyauchi S."/>
            <person name="Thiergart T."/>
            <person name="Pickel B."/>
            <person name="Atanasova L."/>
            <person name="Karlsson M."/>
            <person name="Huettel B."/>
            <person name="Barry K.W."/>
            <person name="Haridas S."/>
            <person name="Chen C."/>
            <person name="Bauer D."/>
            <person name="Andreopoulos W."/>
            <person name="Pangilinan J."/>
            <person name="LaButti K."/>
            <person name="Riley R."/>
            <person name="Lipzen A."/>
            <person name="Clum A."/>
            <person name="Drula E."/>
            <person name="Henrissat B."/>
            <person name="Kohler A."/>
            <person name="Grigoriev I.V."/>
            <person name="Martin F.M."/>
            <person name="Hacquard S."/>
        </authorList>
    </citation>
    <scope>NUCLEOTIDE SEQUENCE</scope>
    <source>
        <strain evidence="2">MPI-CAGE-AT-0016</strain>
    </source>
</reference>
<accession>A0A8K0X3N0</accession>
<comment type="caution">
    <text evidence="2">The sequence shown here is derived from an EMBL/GenBank/DDBJ whole genome shotgun (WGS) entry which is preliminary data.</text>
</comment>
<gene>
    <name evidence="2" type="ORF">B0T11DRAFT_110267</name>
</gene>
<evidence type="ECO:0000256" key="1">
    <source>
        <dbReference type="SAM" id="MobiDB-lite"/>
    </source>
</evidence>
<proteinExistence type="predicted"/>
<protein>
    <submittedName>
        <fullName evidence="2">Uncharacterized protein</fullName>
    </submittedName>
</protein>
<evidence type="ECO:0000313" key="3">
    <source>
        <dbReference type="Proteomes" id="UP000813385"/>
    </source>
</evidence>
<dbReference type="EMBL" id="JAGPXD010000004">
    <property type="protein sequence ID" value="KAH7358957.1"/>
    <property type="molecule type" value="Genomic_DNA"/>
</dbReference>
<evidence type="ECO:0000313" key="2">
    <source>
        <dbReference type="EMBL" id="KAH7358957.1"/>
    </source>
</evidence>
<name>A0A8K0X3N0_9PEZI</name>